<dbReference type="AlphaFoldDB" id="A0AAN8J4H9"/>
<dbReference type="GO" id="GO:0016887">
    <property type="term" value="F:ATP hydrolysis activity"/>
    <property type="evidence" value="ECO:0007669"/>
    <property type="project" value="InterPro"/>
</dbReference>
<protein>
    <submittedName>
        <fullName evidence="1">Uncharacterized protein</fullName>
    </submittedName>
</protein>
<dbReference type="PANTHER" id="PTHR22605">
    <property type="entry name" value="RZ-TYPE DOMAIN-CONTAINING PROTEIN"/>
    <property type="match status" value="1"/>
</dbReference>
<name>A0AAN8J4H9_PATCE</name>
<sequence length="163" mass="19154">MEYIIFVIKKNNLKKCFRSSVRVIQSQRPGVGKTLYVKRLVEKLRKHHPRRKDVSLSIHLYEKDVDISHIVDKLMMYQHSPEESNPVIFHLDISSEVLNGVDFLLYNLLILGCLKDKDGRIWTKSPSDLYVIENIPYRHNLADKKVSYKTAQLFIIVCIFYGF</sequence>
<accession>A0AAN8J4H9</accession>
<gene>
    <name evidence="1" type="ORF">SNE40_019790</name>
</gene>
<dbReference type="Proteomes" id="UP001347796">
    <property type="component" value="Unassembled WGS sequence"/>
</dbReference>
<evidence type="ECO:0000313" key="1">
    <source>
        <dbReference type="EMBL" id="KAK6168590.1"/>
    </source>
</evidence>
<comment type="caution">
    <text evidence="1">The sequence shown here is derived from an EMBL/GenBank/DDBJ whole genome shotgun (WGS) entry which is preliminary data.</text>
</comment>
<dbReference type="GO" id="GO:0004842">
    <property type="term" value="F:ubiquitin-protein transferase activity"/>
    <property type="evidence" value="ECO:0007669"/>
    <property type="project" value="InterPro"/>
</dbReference>
<organism evidence="1 2">
    <name type="scientific">Patella caerulea</name>
    <name type="common">Rayed Mediterranean limpet</name>
    <dbReference type="NCBI Taxonomy" id="87958"/>
    <lineage>
        <taxon>Eukaryota</taxon>
        <taxon>Metazoa</taxon>
        <taxon>Spiralia</taxon>
        <taxon>Lophotrochozoa</taxon>
        <taxon>Mollusca</taxon>
        <taxon>Gastropoda</taxon>
        <taxon>Patellogastropoda</taxon>
        <taxon>Patelloidea</taxon>
        <taxon>Patellidae</taxon>
        <taxon>Patella</taxon>
    </lineage>
</organism>
<evidence type="ECO:0000313" key="2">
    <source>
        <dbReference type="Proteomes" id="UP001347796"/>
    </source>
</evidence>
<dbReference type="EMBL" id="JAZGQO010000015">
    <property type="protein sequence ID" value="KAK6168590.1"/>
    <property type="molecule type" value="Genomic_DNA"/>
</dbReference>
<dbReference type="InterPro" id="IPR031248">
    <property type="entry name" value="RNF213"/>
</dbReference>
<reference evidence="1 2" key="1">
    <citation type="submission" date="2024-01" db="EMBL/GenBank/DDBJ databases">
        <title>The genome of the rayed Mediterranean limpet Patella caerulea (Linnaeus, 1758).</title>
        <authorList>
            <person name="Anh-Thu Weber A."/>
            <person name="Halstead-Nussloch G."/>
        </authorList>
    </citation>
    <scope>NUCLEOTIDE SEQUENCE [LARGE SCALE GENOMIC DNA]</scope>
    <source>
        <strain evidence="1">AATW-2023a</strain>
        <tissue evidence="1">Whole specimen</tissue>
    </source>
</reference>
<keyword evidence="2" id="KW-1185">Reference proteome</keyword>
<proteinExistence type="predicted"/>
<dbReference type="PANTHER" id="PTHR22605:SF16">
    <property type="entry name" value="E3 UBIQUITIN-PROTEIN LIGASE RNF213"/>
    <property type="match status" value="1"/>
</dbReference>